<keyword evidence="2 5" id="KW-0689">Ribosomal protein</keyword>
<sequence>MAHFKPLGKKLRLAKALKSNQPVPVWVSVKTLRKVRFNLKRRNWRRAKLKV</sequence>
<evidence type="ECO:0000256" key="1">
    <source>
        <dbReference type="ARBA" id="ARBA00009339"/>
    </source>
</evidence>
<dbReference type="GO" id="GO:0003735">
    <property type="term" value="F:structural constituent of ribosome"/>
    <property type="evidence" value="ECO:0007669"/>
    <property type="project" value="InterPro"/>
</dbReference>
<dbReference type="Gene3D" id="1.10.1620.10">
    <property type="entry name" value="Ribosomal protein L39e"/>
    <property type="match status" value="1"/>
</dbReference>
<comment type="caution">
    <text evidence="6">The sequence shown here is derived from an EMBL/GenBank/DDBJ whole genome shotgun (WGS) entry which is preliminary data.</text>
</comment>
<dbReference type="AlphaFoldDB" id="A0A7C2UJ24"/>
<accession>A0A7C2UJ24</accession>
<dbReference type="HAMAP" id="MF_00629">
    <property type="entry name" value="Ribosomal_eL39"/>
    <property type="match status" value="1"/>
</dbReference>
<dbReference type="SUPFAM" id="SSF48662">
    <property type="entry name" value="Ribosomal protein L39e"/>
    <property type="match status" value="1"/>
</dbReference>
<reference evidence="6" key="1">
    <citation type="journal article" date="2020" name="mSystems">
        <title>Genome- and Community-Level Interaction Insights into Carbon Utilization and Element Cycling Functions of Hydrothermarchaeota in Hydrothermal Sediment.</title>
        <authorList>
            <person name="Zhou Z."/>
            <person name="Liu Y."/>
            <person name="Xu W."/>
            <person name="Pan J."/>
            <person name="Luo Z.H."/>
            <person name="Li M."/>
        </authorList>
    </citation>
    <scope>NUCLEOTIDE SEQUENCE [LARGE SCALE GENOMIC DNA]</scope>
    <source>
        <strain evidence="6">SpSt-1259</strain>
    </source>
</reference>
<keyword evidence="3 5" id="KW-0687">Ribonucleoprotein</keyword>
<dbReference type="FunFam" id="1.10.1620.10:FF:000001">
    <property type="entry name" value="60S ribosomal protein-like L39"/>
    <property type="match status" value="1"/>
</dbReference>
<comment type="similarity">
    <text evidence="1 5">Belongs to the eukaryotic ribosomal protein eL39 family.</text>
</comment>
<evidence type="ECO:0000313" key="6">
    <source>
        <dbReference type="EMBL" id="HEU97508.1"/>
    </source>
</evidence>
<dbReference type="GO" id="GO:1990904">
    <property type="term" value="C:ribonucleoprotein complex"/>
    <property type="evidence" value="ECO:0007669"/>
    <property type="project" value="UniProtKB-KW"/>
</dbReference>
<dbReference type="GO" id="GO:0005840">
    <property type="term" value="C:ribosome"/>
    <property type="evidence" value="ECO:0007669"/>
    <property type="project" value="UniProtKB-KW"/>
</dbReference>
<organism evidence="6">
    <name type="scientific">Fervidicoccus fontis</name>
    <dbReference type="NCBI Taxonomy" id="683846"/>
    <lineage>
        <taxon>Archaea</taxon>
        <taxon>Thermoproteota</taxon>
        <taxon>Thermoprotei</taxon>
        <taxon>Fervidicoccales</taxon>
        <taxon>Fervidicoccaceae</taxon>
        <taxon>Fervidicoccus</taxon>
    </lineage>
</organism>
<dbReference type="NCBIfam" id="NF002316">
    <property type="entry name" value="PRK01242.1"/>
    <property type="match status" value="1"/>
</dbReference>
<gene>
    <name evidence="5" type="primary">rpl39e</name>
    <name evidence="6" type="ORF">ENO36_01455</name>
</gene>
<dbReference type="EMBL" id="DSFE01000038">
    <property type="protein sequence ID" value="HEU97508.1"/>
    <property type="molecule type" value="Genomic_DNA"/>
</dbReference>
<dbReference type="InterPro" id="IPR023626">
    <property type="entry name" value="Ribosomal_eL39_dom_sf"/>
</dbReference>
<evidence type="ECO:0000256" key="4">
    <source>
        <dbReference type="ARBA" id="ARBA00035234"/>
    </source>
</evidence>
<dbReference type="InterPro" id="IPR020083">
    <property type="entry name" value="Ribosomal_eL39_CS"/>
</dbReference>
<dbReference type="PROSITE" id="PS00051">
    <property type="entry name" value="RIBOSOMAL_L39E"/>
    <property type="match status" value="1"/>
</dbReference>
<dbReference type="Pfam" id="PF00832">
    <property type="entry name" value="Ribosomal_L39"/>
    <property type="match status" value="1"/>
</dbReference>
<dbReference type="Proteomes" id="UP000885664">
    <property type="component" value="Unassembled WGS sequence"/>
</dbReference>
<name>A0A7C2UJ24_9CREN</name>
<evidence type="ECO:0000256" key="3">
    <source>
        <dbReference type="ARBA" id="ARBA00023274"/>
    </source>
</evidence>
<evidence type="ECO:0000256" key="5">
    <source>
        <dbReference type="HAMAP-Rule" id="MF_00629"/>
    </source>
</evidence>
<dbReference type="InterPro" id="IPR000077">
    <property type="entry name" value="Ribosomal_eL39"/>
</dbReference>
<dbReference type="GO" id="GO:0006412">
    <property type="term" value="P:translation"/>
    <property type="evidence" value="ECO:0007669"/>
    <property type="project" value="UniProtKB-UniRule"/>
</dbReference>
<evidence type="ECO:0000256" key="2">
    <source>
        <dbReference type="ARBA" id="ARBA00022980"/>
    </source>
</evidence>
<proteinExistence type="inferred from homology"/>
<protein>
    <recommendedName>
        <fullName evidence="4 5">Large ribosomal subunit protein eL39</fullName>
    </recommendedName>
</protein>